<evidence type="ECO:0000313" key="2">
    <source>
        <dbReference type="Proteomes" id="UP000053105"/>
    </source>
</evidence>
<dbReference type="AlphaFoldDB" id="A0A0M8ZNN3"/>
<name>A0A0M8ZNN3_9HYME</name>
<dbReference type="EMBL" id="KQ435960">
    <property type="protein sequence ID" value="KOX67990.1"/>
    <property type="molecule type" value="Genomic_DNA"/>
</dbReference>
<protein>
    <submittedName>
        <fullName evidence="1">Uncharacterized protein</fullName>
    </submittedName>
</protein>
<gene>
    <name evidence="1" type="ORF">WN51_07607</name>
</gene>
<accession>A0A0M8ZNN3</accession>
<proteinExistence type="predicted"/>
<reference evidence="1 2" key="1">
    <citation type="submission" date="2015-07" db="EMBL/GenBank/DDBJ databases">
        <title>The genome of Melipona quadrifasciata.</title>
        <authorList>
            <person name="Pan H."/>
            <person name="Kapheim K."/>
        </authorList>
    </citation>
    <scope>NUCLEOTIDE SEQUENCE [LARGE SCALE GENOMIC DNA]</scope>
    <source>
        <strain evidence="1">0111107301</strain>
        <tissue evidence="1">Whole body</tissue>
    </source>
</reference>
<keyword evidence="2" id="KW-1185">Reference proteome</keyword>
<dbReference type="Proteomes" id="UP000053105">
    <property type="component" value="Unassembled WGS sequence"/>
</dbReference>
<organism evidence="1 2">
    <name type="scientific">Melipona quadrifasciata</name>
    <dbReference type="NCBI Taxonomy" id="166423"/>
    <lineage>
        <taxon>Eukaryota</taxon>
        <taxon>Metazoa</taxon>
        <taxon>Ecdysozoa</taxon>
        <taxon>Arthropoda</taxon>
        <taxon>Hexapoda</taxon>
        <taxon>Insecta</taxon>
        <taxon>Pterygota</taxon>
        <taxon>Neoptera</taxon>
        <taxon>Endopterygota</taxon>
        <taxon>Hymenoptera</taxon>
        <taxon>Apocrita</taxon>
        <taxon>Aculeata</taxon>
        <taxon>Apoidea</taxon>
        <taxon>Anthophila</taxon>
        <taxon>Apidae</taxon>
        <taxon>Melipona</taxon>
    </lineage>
</organism>
<evidence type="ECO:0000313" key="1">
    <source>
        <dbReference type="EMBL" id="KOX67990.1"/>
    </source>
</evidence>
<sequence length="112" mass="12682">MPVFRSLCVSVPRRILLFYNRSTRPALLCSYCQTNDGRASAIEWWREQCSSRECIGEVHRLDPAAAVAPLLIPWPNLKRTRDSIFGMATSSSSSNLVSFIRKGNKDFLEDSD</sequence>